<dbReference type="Proteomes" id="UP001060070">
    <property type="component" value="Chromosome"/>
</dbReference>
<dbReference type="EMBL" id="CP088147">
    <property type="protein sequence ID" value="UTU55003.1"/>
    <property type="molecule type" value="Genomic_DNA"/>
</dbReference>
<sequence>MLNNGAPCAKPLSFPKSLAIWLEHFALDTKNRRGKLTSDRDVHATADLRHQQTTAFRLKIDDQRLLDFRTDRFYKLFLCGRMPANSSTGSAKPGAGLLDRHDHIAAVARAERNAFGPAGGNPGQHHRLHEAP</sequence>
<name>A0AB38TKR2_9HYPH</name>
<accession>A0AB38TKR2</accession>
<keyword evidence="2" id="KW-1185">Reference proteome</keyword>
<dbReference type="AlphaFoldDB" id="A0AB38TKR2"/>
<evidence type="ECO:0000313" key="2">
    <source>
        <dbReference type="Proteomes" id="UP001060070"/>
    </source>
</evidence>
<dbReference type="RefSeq" id="WP_155925003.1">
    <property type="nucleotide sequence ID" value="NZ_CP088147.1"/>
</dbReference>
<organism evidence="1 2">
    <name type="scientific">Mesorhizobium ciceri</name>
    <dbReference type="NCBI Taxonomy" id="39645"/>
    <lineage>
        <taxon>Bacteria</taxon>
        <taxon>Pseudomonadati</taxon>
        <taxon>Pseudomonadota</taxon>
        <taxon>Alphaproteobacteria</taxon>
        <taxon>Hyphomicrobiales</taxon>
        <taxon>Phyllobacteriaceae</taxon>
        <taxon>Mesorhizobium</taxon>
    </lineage>
</organism>
<reference evidence="1 2" key="1">
    <citation type="journal article" date="2022" name="Microbiol. Resour. Announc.">
        <title>Complete Genome Sequence of Mesorhizobium ciceri Strain R30, a Rhizobium Used as a Commercial Inoculant for Chickpea in Argentina.</title>
        <authorList>
            <person name="Foresto E."/>
            <person name="Revale S."/>
            <person name="Primo E."/>
            <person name="Nievas F."/>
            <person name="Carezzano E."/>
            <person name="Puente M."/>
            <person name="Alzari P."/>
            <person name="Mart M."/>
            <person name="Ben-Assaya M."/>
            <person name="Mornico D."/>
            <person name="Santoro M."/>
            <person name="Mart F."/>
            <person name="Giordano W."/>
            <person name="Bogino P."/>
        </authorList>
    </citation>
    <scope>NUCLEOTIDE SEQUENCE [LARGE SCALE GENOMIC DNA]</scope>
    <source>
        <strain evidence="1 2">R30</strain>
    </source>
</reference>
<evidence type="ECO:0000313" key="1">
    <source>
        <dbReference type="EMBL" id="UTU55003.1"/>
    </source>
</evidence>
<gene>
    <name evidence="1" type="ORF">LRP29_07420</name>
</gene>
<proteinExistence type="predicted"/>
<protein>
    <submittedName>
        <fullName evidence="1">Uncharacterized protein</fullName>
    </submittedName>
</protein>